<comment type="function">
    <text evidence="3">Transcription activator.</text>
</comment>
<keyword evidence="7" id="KW-1185">Reference proteome</keyword>
<dbReference type="InterPro" id="IPR031137">
    <property type="entry name" value="GRF"/>
</dbReference>
<evidence type="ECO:0000256" key="2">
    <source>
        <dbReference type="PROSITE-ProRule" id="PRU01002"/>
    </source>
</evidence>
<dbReference type="InterPro" id="IPR014977">
    <property type="entry name" value="WRC_dom"/>
</dbReference>
<dbReference type="GO" id="GO:0005524">
    <property type="term" value="F:ATP binding"/>
    <property type="evidence" value="ECO:0007669"/>
    <property type="project" value="UniProtKB-UniRule"/>
</dbReference>
<comment type="caution">
    <text evidence="6">The sequence shown here is derived from an EMBL/GenBank/DDBJ whole genome shotgun (WGS) entry which is preliminary data.</text>
</comment>
<feature type="domain" description="WRC" evidence="5">
    <location>
        <begin position="118"/>
        <end position="162"/>
    </location>
</feature>
<dbReference type="PANTHER" id="PTHR31602">
    <property type="entry name" value="GROWTH-REGULATING FACTOR 5"/>
    <property type="match status" value="1"/>
</dbReference>
<evidence type="ECO:0000259" key="5">
    <source>
        <dbReference type="PROSITE" id="PS51667"/>
    </source>
</evidence>
<feature type="compositionally biased region" description="Low complexity" evidence="4">
    <location>
        <begin position="169"/>
        <end position="181"/>
    </location>
</feature>
<dbReference type="GO" id="GO:0032502">
    <property type="term" value="P:developmental process"/>
    <property type="evidence" value="ECO:0007669"/>
    <property type="project" value="InterPro"/>
</dbReference>
<comment type="subcellular location">
    <subcellularLocation>
        <location evidence="2 3">Nucleus</location>
    </subcellularLocation>
</comment>
<protein>
    <recommendedName>
        <fullName evidence="3">Growth-regulating factor</fullName>
    </recommendedName>
</protein>
<evidence type="ECO:0000313" key="6">
    <source>
        <dbReference type="EMBL" id="KAK7345386.1"/>
    </source>
</evidence>
<feature type="compositionally biased region" description="Polar residues" evidence="4">
    <location>
        <begin position="337"/>
        <end position="349"/>
    </location>
</feature>
<dbReference type="EMBL" id="JAYMYQ010000003">
    <property type="protein sequence ID" value="KAK7345386.1"/>
    <property type="molecule type" value="Genomic_DNA"/>
</dbReference>
<dbReference type="PROSITE" id="PS51667">
    <property type="entry name" value="WRC"/>
    <property type="match status" value="1"/>
</dbReference>
<feature type="compositionally biased region" description="Low complexity" evidence="4">
    <location>
        <begin position="322"/>
        <end position="331"/>
    </location>
</feature>
<feature type="compositionally biased region" description="Basic and acidic residues" evidence="4">
    <location>
        <begin position="205"/>
        <end position="221"/>
    </location>
</feature>
<keyword evidence="3" id="KW-0805">Transcription regulation</keyword>
<evidence type="ECO:0000256" key="1">
    <source>
        <dbReference type="ARBA" id="ARBA00023242"/>
    </source>
</evidence>
<keyword evidence="3" id="KW-0010">Activator</keyword>
<proteinExistence type="inferred from homology"/>
<evidence type="ECO:0000313" key="7">
    <source>
        <dbReference type="Proteomes" id="UP001367508"/>
    </source>
</evidence>
<keyword evidence="3" id="KW-0804">Transcription</keyword>
<feature type="region of interest" description="Disordered" evidence="4">
    <location>
        <begin position="150"/>
        <end position="225"/>
    </location>
</feature>
<reference evidence="6 7" key="1">
    <citation type="submission" date="2024-01" db="EMBL/GenBank/DDBJ databases">
        <title>The genomes of 5 underutilized Papilionoideae crops provide insights into root nodulation and disease resistanc.</title>
        <authorList>
            <person name="Jiang F."/>
        </authorList>
    </citation>
    <scope>NUCLEOTIDE SEQUENCE [LARGE SCALE GENOMIC DNA]</scope>
    <source>
        <strain evidence="6">LVBAO_FW01</strain>
        <tissue evidence="6">Leaves</tissue>
    </source>
</reference>
<name>A0AAN9M0X8_CANGL</name>
<dbReference type="Proteomes" id="UP001367508">
    <property type="component" value="Unassembled WGS sequence"/>
</dbReference>
<sequence length="349" mass="38629">MDLKLKQWRKQDESEEEHSANMLKFLPKPHQHPQSYASDPNTRVSTLSALSDSTRLPRMGYYYFSFSQWQELQLQALIFSTLFNIIDLLLMLKGLVFEHVDCTAPVLESGYLGRAALDPEPSRCRRTDGKKWRCSRDVVAGQKYCERHLHRGRNRSRKPVEQRDGVAGSLPATTSISSSRSLPPPSFNSPFNLPHLNERSSGTKNESKSLFENQDHVDGNGRSDGNILRHFFDDWPRTLQEPSNGESNAGKVNTGKRLSISMAGNTSSDVSLKLSTGSGGGDVCLRNGNVEAQQVQLNWGEEWRSASHVTSMGGPLAEALRSSTSASSPTSVMLQLPRSSASKTSFNGS</sequence>
<evidence type="ECO:0000256" key="3">
    <source>
        <dbReference type="RuleBase" id="RU367127"/>
    </source>
</evidence>
<comment type="similarity">
    <text evidence="3">Belongs to the GRF family.</text>
</comment>
<evidence type="ECO:0000256" key="4">
    <source>
        <dbReference type="SAM" id="MobiDB-lite"/>
    </source>
</evidence>
<accession>A0AAN9M0X8</accession>
<organism evidence="6 7">
    <name type="scientific">Canavalia gladiata</name>
    <name type="common">Sword bean</name>
    <name type="synonym">Dolichos gladiatus</name>
    <dbReference type="NCBI Taxonomy" id="3824"/>
    <lineage>
        <taxon>Eukaryota</taxon>
        <taxon>Viridiplantae</taxon>
        <taxon>Streptophyta</taxon>
        <taxon>Embryophyta</taxon>
        <taxon>Tracheophyta</taxon>
        <taxon>Spermatophyta</taxon>
        <taxon>Magnoliopsida</taxon>
        <taxon>eudicotyledons</taxon>
        <taxon>Gunneridae</taxon>
        <taxon>Pentapetalae</taxon>
        <taxon>rosids</taxon>
        <taxon>fabids</taxon>
        <taxon>Fabales</taxon>
        <taxon>Fabaceae</taxon>
        <taxon>Papilionoideae</taxon>
        <taxon>50 kb inversion clade</taxon>
        <taxon>NPAAA clade</taxon>
        <taxon>indigoferoid/millettioid clade</taxon>
        <taxon>Phaseoleae</taxon>
        <taxon>Canavalia</taxon>
    </lineage>
</organism>
<feature type="short sequence motif" description="Bipartite nuclear localization signal" evidence="2">
    <location>
        <begin position="123"/>
        <end position="133"/>
    </location>
</feature>
<dbReference type="GO" id="GO:0005634">
    <property type="term" value="C:nucleus"/>
    <property type="evidence" value="ECO:0007669"/>
    <property type="project" value="UniProtKB-SubCell"/>
</dbReference>
<dbReference type="Pfam" id="PF08879">
    <property type="entry name" value="WRC"/>
    <property type="match status" value="1"/>
</dbReference>
<keyword evidence="1 2" id="KW-0539">Nucleus</keyword>
<gene>
    <name evidence="6" type="ORF">VNO77_15990</name>
</gene>
<feature type="region of interest" description="Disordered" evidence="4">
    <location>
        <begin position="310"/>
        <end position="349"/>
    </location>
</feature>
<dbReference type="GO" id="GO:0006351">
    <property type="term" value="P:DNA-templated transcription"/>
    <property type="evidence" value="ECO:0007669"/>
    <property type="project" value="UniProtKB-UniRule"/>
</dbReference>
<dbReference type="PANTHER" id="PTHR31602:SF63">
    <property type="entry name" value="GROWTH-REGULATING FACTOR 3"/>
    <property type="match status" value="1"/>
</dbReference>
<comment type="domain">
    <text evidence="3">The QLQ domain and WRC domain may be involved in protein-protein interaction and DNA-binding, respectively.</text>
</comment>
<feature type="short sequence motif" description="Bipartite nuclear localization signal" evidence="2">
    <location>
        <begin position="151"/>
        <end position="158"/>
    </location>
</feature>
<dbReference type="AlphaFoldDB" id="A0AAN9M0X8"/>